<feature type="region of interest" description="Disordered" evidence="1">
    <location>
        <begin position="1"/>
        <end position="26"/>
    </location>
</feature>
<dbReference type="EMBL" id="JBFDAA010000002">
    <property type="protein sequence ID" value="KAL1139924.1"/>
    <property type="molecule type" value="Genomic_DNA"/>
</dbReference>
<sequence>MASKRRNMFQKNKTQETTENEAALRTSALNGVTTVTSSCQREVRKHDTYRKTKAFVWSENGGGQGGGGGVIGGGGGNSSKCGGGQGSGGGGGGGGGGSGGGGGGGGGGSGGGAGGSSGGAQGGLVHWMSVMAEHMNTVGASNHHDPTTPVHYMWNGAPTNPVDNMQRRDGWNNKIFFEHARYRQFEIAGRMFANDTPTNAVIGGAMKCSLSKSC</sequence>
<proteinExistence type="predicted"/>
<feature type="region of interest" description="Disordered" evidence="1">
    <location>
        <begin position="85"/>
        <end position="120"/>
    </location>
</feature>
<accession>A0ABD0YXJ4</accession>
<evidence type="ECO:0000313" key="3">
    <source>
        <dbReference type="Proteomes" id="UP001558652"/>
    </source>
</evidence>
<dbReference type="AlphaFoldDB" id="A0ABD0YXJ4"/>
<name>A0ABD0YXJ4_9HEMI</name>
<reference evidence="2 3" key="1">
    <citation type="submission" date="2024-07" db="EMBL/GenBank/DDBJ databases">
        <title>Chromosome-level genome assembly of the water stick insect Ranatra chinensis (Heteroptera: Nepidae).</title>
        <authorList>
            <person name="Liu X."/>
        </authorList>
    </citation>
    <scope>NUCLEOTIDE SEQUENCE [LARGE SCALE GENOMIC DNA]</scope>
    <source>
        <strain evidence="2">Cailab_2021Rc</strain>
        <tissue evidence="2">Muscle</tissue>
    </source>
</reference>
<evidence type="ECO:0000313" key="2">
    <source>
        <dbReference type="EMBL" id="KAL1139924.1"/>
    </source>
</evidence>
<keyword evidence="3" id="KW-1185">Reference proteome</keyword>
<evidence type="ECO:0000256" key="1">
    <source>
        <dbReference type="SAM" id="MobiDB-lite"/>
    </source>
</evidence>
<dbReference type="Proteomes" id="UP001558652">
    <property type="component" value="Unassembled WGS sequence"/>
</dbReference>
<organism evidence="2 3">
    <name type="scientific">Ranatra chinensis</name>
    <dbReference type="NCBI Taxonomy" id="642074"/>
    <lineage>
        <taxon>Eukaryota</taxon>
        <taxon>Metazoa</taxon>
        <taxon>Ecdysozoa</taxon>
        <taxon>Arthropoda</taxon>
        <taxon>Hexapoda</taxon>
        <taxon>Insecta</taxon>
        <taxon>Pterygota</taxon>
        <taxon>Neoptera</taxon>
        <taxon>Paraneoptera</taxon>
        <taxon>Hemiptera</taxon>
        <taxon>Heteroptera</taxon>
        <taxon>Panheteroptera</taxon>
        <taxon>Nepomorpha</taxon>
        <taxon>Nepidae</taxon>
        <taxon>Ranatrinae</taxon>
        <taxon>Ranatra</taxon>
    </lineage>
</organism>
<comment type="caution">
    <text evidence="2">The sequence shown here is derived from an EMBL/GenBank/DDBJ whole genome shotgun (WGS) entry which is preliminary data.</text>
</comment>
<protein>
    <submittedName>
        <fullName evidence="2">Uncharacterized protein</fullName>
    </submittedName>
</protein>
<gene>
    <name evidence="2" type="ORF">AAG570_006901</name>
</gene>